<dbReference type="EMBL" id="CP022295">
    <property type="protein sequence ID" value="QSR24056.1"/>
    <property type="molecule type" value="Genomic_DNA"/>
</dbReference>
<evidence type="ECO:0000259" key="8">
    <source>
        <dbReference type="Pfam" id="PF01694"/>
    </source>
</evidence>
<feature type="transmembrane region" description="Helical" evidence="7">
    <location>
        <begin position="282"/>
        <end position="304"/>
    </location>
</feature>
<feature type="transmembrane region" description="Helical" evidence="7">
    <location>
        <begin position="182"/>
        <end position="201"/>
    </location>
</feature>
<feature type="transmembrane region" description="Helical" evidence="7">
    <location>
        <begin position="235"/>
        <end position="252"/>
    </location>
</feature>
<evidence type="ECO:0000313" key="9">
    <source>
        <dbReference type="EMBL" id="NYI44895.1"/>
    </source>
</evidence>
<keyword evidence="4" id="KW-0378">Hydrolase</keyword>
<proteinExistence type="inferred from homology"/>
<dbReference type="GO" id="GO:0004252">
    <property type="term" value="F:serine-type endopeptidase activity"/>
    <property type="evidence" value="ECO:0007669"/>
    <property type="project" value="InterPro"/>
</dbReference>
<feature type="transmembrane region" description="Helical" evidence="7">
    <location>
        <begin position="71"/>
        <end position="88"/>
    </location>
</feature>
<protein>
    <submittedName>
        <fullName evidence="9">Membrane associated rhomboid family serine protease</fullName>
    </submittedName>
    <submittedName>
        <fullName evidence="10">Rhomboid family intramembrane serine protease</fullName>
    </submittedName>
</protein>
<keyword evidence="12" id="KW-1185">Reference proteome</keyword>
<dbReference type="EMBL" id="JACBZM010000001">
    <property type="protein sequence ID" value="NYI44895.1"/>
    <property type="molecule type" value="Genomic_DNA"/>
</dbReference>
<evidence type="ECO:0000256" key="4">
    <source>
        <dbReference type="ARBA" id="ARBA00022801"/>
    </source>
</evidence>
<evidence type="ECO:0000313" key="10">
    <source>
        <dbReference type="EMBL" id="QSR24056.1"/>
    </source>
</evidence>
<dbReference type="RefSeq" id="WP_179648625.1">
    <property type="nucleotide sequence ID" value="NZ_CP022295.1"/>
</dbReference>
<evidence type="ECO:0000256" key="6">
    <source>
        <dbReference type="ARBA" id="ARBA00023136"/>
    </source>
</evidence>
<dbReference type="InterPro" id="IPR035952">
    <property type="entry name" value="Rhomboid-like_sf"/>
</dbReference>
<evidence type="ECO:0000313" key="11">
    <source>
        <dbReference type="Proteomes" id="UP000562045"/>
    </source>
</evidence>
<keyword evidence="3 7" id="KW-0812">Transmembrane</keyword>
<dbReference type="InterPro" id="IPR050925">
    <property type="entry name" value="Rhomboid_protease_S54"/>
</dbReference>
<dbReference type="Gene3D" id="1.20.1540.10">
    <property type="entry name" value="Rhomboid-like"/>
    <property type="match status" value="1"/>
</dbReference>
<evidence type="ECO:0000256" key="7">
    <source>
        <dbReference type="SAM" id="Phobius"/>
    </source>
</evidence>
<evidence type="ECO:0000256" key="3">
    <source>
        <dbReference type="ARBA" id="ARBA00022692"/>
    </source>
</evidence>
<organism evidence="9 11">
    <name type="scientific">Nocardioides aromaticivorans</name>
    <dbReference type="NCBI Taxonomy" id="200618"/>
    <lineage>
        <taxon>Bacteria</taxon>
        <taxon>Bacillati</taxon>
        <taxon>Actinomycetota</taxon>
        <taxon>Actinomycetes</taxon>
        <taxon>Propionibacteriales</taxon>
        <taxon>Nocardioidaceae</taxon>
        <taxon>Nocardioides</taxon>
    </lineage>
</organism>
<evidence type="ECO:0000313" key="12">
    <source>
        <dbReference type="Proteomes" id="UP000662818"/>
    </source>
</evidence>
<gene>
    <name evidence="9" type="ORF">BJ993_001975</name>
    <name evidence="10" type="ORF">CFH99_00245</name>
</gene>
<keyword evidence="5 7" id="KW-1133">Transmembrane helix</keyword>
<feature type="transmembrane region" description="Helical" evidence="7">
    <location>
        <begin position="207"/>
        <end position="228"/>
    </location>
</feature>
<dbReference type="PANTHER" id="PTHR43731:SF14">
    <property type="entry name" value="PRESENILIN-ASSOCIATED RHOMBOID-LIKE PROTEIN, MITOCHONDRIAL"/>
    <property type="match status" value="1"/>
</dbReference>
<dbReference type="Pfam" id="PF01694">
    <property type="entry name" value="Rhomboid"/>
    <property type="match status" value="1"/>
</dbReference>
<dbReference type="GO" id="GO:0016020">
    <property type="term" value="C:membrane"/>
    <property type="evidence" value="ECO:0007669"/>
    <property type="project" value="UniProtKB-SubCell"/>
</dbReference>
<feature type="domain" description="Peptidase S54 rhomboid" evidence="8">
    <location>
        <begin position="141"/>
        <end position="271"/>
    </location>
</feature>
<keyword evidence="6 7" id="KW-0472">Membrane</keyword>
<reference evidence="9 11" key="2">
    <citation type="submission" date="2020-07" db="EMBL/GenBank/DDBJ databases">
        <title>Sequencing the genomes of 1000 actinobacteria strains.</title>
        <authorList>
            <person name="Klenk H.-P."/>
        </authorList>
    </citation>
    <scope>NUCLEOTIDE SEQUENCE [LARGE SCALE GENOMIC DNA]</scope>
    <source>
        <strain evidence="9 11">DSM 15131</strain>
    </source>
</reference>
<keyword evidence="9" id="KW-0645">Protease</keyword>
<evidence type="ECO:0000256" key="5">
    <source>
        <dbReference type="ARBA" id="ARBA00022989"/>
    </source>
</evidence>
<comment type="subcellular location">
    <subcellularLocation>
        <location evidence="1">Membrane</location>
        <topology evidence="1">Multi-pass membrane protein</topology>
    </subcellularLocation>
</comment>
<dbReference type="GO" id="GO:0006508">
    <property type="term" value="P:proteolysis"/>
    <property type="evidence" value="ECO:0007669"/>
    <property type="project" value="UniProtKB-KW"/>
</dbReference>
<dbReference type="InterPro" id="IPR022764">
    <property type="entry name" value="Peptidase_S54_rhomboid_dom"/>
</dbReference>
<evidence type="ECO:0000256" key="1">
    <source>
        <dbReference type="ARBA" id="ARBA00004141"/>
    </source>
</evidence>
<dbReference type="PANTHER" id="PTHR43731">
    <property type="entry name" value="RHOMBOID PROTEASE"/>
    <property type="match status" value="1"/>
</dbReference>
<sequence length="306" mass="32568">MTNPPVGVPTCYRHPDRETWIRCQRCEKPICPDCMREAAVGFQCPSCVAEGQKSVRQPTAAYGGTPSSNPALTSIVLIATNVLVWILVTATGRYSSALFDWFALSPRGACREGDSYYPFITDAATCNAGASARWVDGVSDGAYWQLVTSMFTHVEPWHIGFNMLALWVLGPQLERVVGRARFLAIYFLGGLAGSAAVYWLAAEQGTTIGASGAIFGLMGALVVIGLKIGSNLQDLLIWVGINVALTFTLSNISWQGHFGGLAGGAAVTALIVFAPRSRRATLQAVGLGLFALLIVLAVLARTVVLA</sequence>
<name>A0A7Z0CNH4_9ACTN</name>
<comment type="similarity">
    <text evidence="2">Belongs to the peptidase S54 family.</text>
</comment>
<dbReference type="AlphaFoldDB" id="A0A7Z0CNH4"/>
<evidence type="ECO:0000256" key="2">
    <source>
        <dbReference type="ARBA" id="ARBA00009045"/>
    </source>
</evidence>
<reference evidence="10 12" key="1">
    <citation type="submission" date="2017-06" db="EMBL/GenBank/DDBJ databases">
        <title>Complete Genome Sequence of the Soil Carbazole-Degrading Bacterium Nocardioides aromaticivorans IC177.</title>
        <authorList>
            <person name="Vejarano F."/>
            <person name="Suzuki-Minakuchi C."/>
            <person name="Ohtsubo Y."/>
            <person name="Tsuda M."/>
            <person name="Okada K."/>
            <person name="Nojiri H."/>
        </authorList>
    </citation>
    <scope>NUCLEOTIDE SEQUENCE [LARGE SCALE GENOMIC DNA]</scope>
    <source>
        <strain evidence="10 12">IC177</strain>
    </source>
</reference>
<dbReference type="SUPFAM" id="SSF144091">
    <property type="entry name" value="Rhomboid-like"/>
    <property type="match status" value="1"/>
</dbReference>
<feature type="transmembrane region" description="Helical" evidence="7">
    <location>
        <begin position="258"/>
        <end position="275"/>
    </location>
</feature>
<dbReference type="Proteomes" id="UP000562045">
    <property type="component" value="Unassembled WGS sequence"/>
</dbReference>
<accession>A0A7Z0CNH4</accession>
<dbReference type="Proteomes" id="UP000662818">
    <property type="component" value="Chromosome"/>
</dbReference>